<evidence type="ECO:0000313" key="18">
    <source>
        <dbReference type="EMBL" id="KIW26405.1"/>
    </source>
</evidence>
<evidence type="ECO:0000256" key="3">
    <source>
        <dbReference type="ARBA" id="ARBA00010031"/>
    </source>
</evidence>
<dbReference type="PANTHER" id="PTHR37928">
    <property type="entry name" value="CFEM DOMAIN PROTEIN (AFU_ORTHOLOGUE AFUA_6G14090)"/>
    <property type="match status" value="1"/>
</dbReference>
<dbReference type="RefSeq" id="XP_016246621.1">
    <property type="nucleotide sequence ID" value="XM_016396765.1"/>
</dbReference>
<comment type="similarity">
    <text evidence="3">Belongs to the RBT5 family.</text>
</comment>
<evidence type="ECO:0000256" key="4">
    <source>
        <dbReference type="ARBA" id="ARBA00022475"/>
    </source>
</evidence>
<dbReference type="GO" id="GO:0046872">
    <property type="term" value="F:metal ion binding"/>
    <property type="evidence" value="ECO:0007669"/>
    <property type="project" value="UniProtKB-KW"/>
</dbReference>
<dbReference type="GO" id="GO:0005886">
    <property type="term" value="C:plasma membrane"/>
    <property type="evidence" value="ECO:0007669"/>
    <property type="project" value="UniProtKB-SubCell"/>
</dbReference>
<feature type="signal peptide" evidence="16">
    <location>
        <begin position="1"/>
        <end position="21"/>
    </location>
</feature>
<keyword evidence="8" id="KW-0479">Metal-binding</keyword>
<dbReference type="Proteomes" id="UP000054466">
    <property type="component" value="Unassembled WGS sequence"/>
</dbReference>
<dbReference type="AlphaFoldDB" id="A0A0D2C7C7"/>
<evidence type="ECO:0000256" key="14">
    <source>
        <dbReference type="ARBA" id="ARBA00023288"/>
    </source>
</evidence>
<keyword evidence="6" id="KW-0349">Heme</keyword>
<keyword evidence="12 15" id="KW-1015">Disulfide bond</keyword>
<evidence type="ECO:0000256" key="11">
    <source>
        <dbReference type="ARBA" id="ARBA00023136"/>
    </source>
</evidence>
<keyword evidence="13" id="KW-0325">Glycoprotein</keyword>
<evidence type="ECO:0000256" key="6">
    <source>
        <dbReference type="ARBA" id="ARBA00022617"/>
    </source>
</evidence>
<keyword evidence="9 16" id="KW-0732">Signal</keyword>
<keyword evidence="14" id="KW-0449">Lipoprotein</keyword>
<evidence type="ECO:0000256" key="1">
    <source>
        <dbReference type="ARBA" id="ARBA00004609"/>
    </source>
</evidence>
<reference evidence="18 19" key="1">
    <citation type="submission" date="2015-01" db="EMBL/GenBank/DDBJ databases">
        <title>The Genome Sequence of Cladophialophora immunda CBS83496.</title>
        <authorList>
            <consortium name="The Broad Institute Genomics Platform"/>
            <person name="Cuomo C."/>
            <person name="de Hoog S."/>
            <person name="Gorbushina A."/>
            <person name="Stielow B."/>
            <person name="Teixiera M."/>
            <person name="Abouelleil A."/>
            <person name="Chapman S.B."/>
            <person name="Priest M."/>
            <person name="Young S.K."/>
            <person name="Wortman J."/>
            <person name="Nusbaum C."/>
            <person name="Birren B."/>
        </authorList>
    </citation>
    <scope>NUCLEOTIDE SEQUENCE [LARGE SCALE GENOMIC DNA]</scope>
    <source>
        <strain evidence="18 19">CBS 83496</strain>
    </source>
</reference>
<evidence type="ECO:0000256" key="15">
    <source>
        <dbReference type="PROSITE-ProRule" id="PRU01356"/>
    </source>
</evidence>
<dbReference type="OrthoDB" id="3065412at2759"/>
<sequence>MLRQLSSILAASTLLVGIVSAQQAPTLPSCATSCVSSLLPASCNGNPTCICNTASFLDGIACCVFQACDPADQTAALAYAHSICDPVGASSLLPASATCISTSSGSATSSASGSGSSTAGATGGSTTSAASSAASEASSASAAASSASASASSSLSSASASLKSAASSASASLSSAVNSASQSSSSTTASPTGAANQLAIGFGAVGAGMLGLAALL</sequence>
<evidence type="ECO:0000256" key="10">
    <source>
        <dbReference type="ARBA" id="ARBA00023004"/>
    </source>
</evidence>
<dbReference type="Pfam" id="PF05730">
    <property type="entry name" value="CFEM"/>
    <property type="match status" value="1"/>
</dbReference>
<gene>
    <name evidence="18" type="ORF">PV07_09502</name>
</gene>
<keyword evidence="4" id="KW-1003">Cell membrane</keyword>
<dbReference type="PANTHER" id="PTHR37928:SF2">
    <property type="entry name" value="GPI ANCHORED CFEM DOMAIN PROTEIN (AFU_ORTHOLOGUE AFUA_6G10580)"/>
    <property type="match status" value="1"/>
</dbReference>
<evidence type="ECO:0000256" key="12">
    <source>
        <dbReference type="ARBA" id="ARBA00023157"/>
    </source>
</evidence>
<evidence type="ECO:0000313" key="19">
    <source>
        <dbReference type="Proteomes" id="UP000054466"/>
    </source>
</evidence>
<organism evidence="18 19">
    <name type="scientific">Cladophialophora immunda</name>
    <dbReference type="NCBI Taxonomy" id="569365"/>
    <lineage>
        <taxon>Eukaryota</taxon>
        <taxon>Fungi</taxon>
        <taxon>Dikarya</taxon>
        <taxon>Ascomycota</taxon>
        <taxon>Pezizomycotina</taxon>
        <taxon>Eurotiomycetes</taxon>
        <taxon>Chaetothyriomycetidae</taxon>
        <taxon>Chaetothyriales</taxon>
        <taxon>Herpotrichiellaceae</taxon>
        <taxon>Cladophialophora</taxon>
    </lineage>
</organism>
<protein>
    <recommendedName>
        <fullName evidence="17">CFEM domain-containing protein</fullName>
    </recommendedName>
</protein>
<proteinExistence type="inferred from homology"/>
<evidence type="ECO:0000256" key="5">
    <source>
        <dbReference type="ARBA" id="ARBA00022525"/>
    </source>
</evidence>
<dbReference type="InterPro" id="IPR051735">
    <property type="entry name" value="CFEM_domain"/>
</dbReference>
<dbReference type="EMBL" id="KN847044">
    <property type="protein sequence ID" value="KIW26405.1"/>
    <property type="molecule type" value="Genomic_DNA"/>
</dbReference>
<dbReference type="InterPro" id="IPR008427">
    <property type="entry name" value="Extracellular_membr_CFEM_dom"/>
</dbReference>
<evidence type="ECO:0000256" key="13">
    <source>
        <dbReference type="ARBA" id="ARBA00023180"/>
    </source>
</evidence>
<dbReference type="GO" id="GO:0005576">
    <property type="term" value="C:extracellular region"/>
    <property type="evidence" value="ECO:0007669"/>
    <property type="project" value="UniProtKB-SubCell"/>
</dbReference>
<accession>A0A0D2C7C7</accession>
<dbReference type="HOGENOM" id="CLU_063084_1_1_1"/>
<feature type="chain" id="PRO_5002250425" description="CFEM domain-containing protein" evidence="16">
    <location>
        <begin position="22"/>
        <end position="216"/>
    </location>
</feature>
<dbReference type="STRING" id="569365.A0A0D2C7C7"/>
<keyword evidence="7" id="KW-0336">GPI-anchor</keyword>
<evidence type="ECO:0000256" key="2">
    <source>
        <dbReference type="ARBA" id="ARBA00004613"/>
    </source>
</evidence>
<evidence type="ECO:0000256" key="9">
    <source>
        <dbReference type="ARBA" id="ARBA00022729"/>
    </source>
</evidence>
<keyword evidence="5" id="KW-0964">Secreted</keyword>
<comment type="subcellular location">
    <subcellularLocation>
        <location evidence="1">Cell membrane</location>
        <topology evidence="1">Lipid-anchor</topology>
        <topology evidence="1">GPI-anchor</topology>
    </subcellularLocation>
    <subcellularLocation>
        <location evidence="2">Secreted</location>
    </subcellularLocation>
</comment>
<dbReference type="GO" id="GO:0098552">
    <property type="term" value="C:side of membrane"/>
    <property type="evidence" value="ECO:0007669"/>
    <property type="project" value="UniProtKB-KW"/>
</dbReference>
<keyword evidence="11" id="KW-0472">Membrane</keyword>
<name>A0A0D2C7C7_9EURO</name>
<dbReference type="GeneID" id="27348696"/>
<keyword evidence="10" id="KW-0408">Iron</keyword>
<dbReference type="VEuPathDB" id="FungiDB:PV07_09502"/>
<comment type="caution">
    <text evidence="15">Lacks conserved residue(s) required for the propagation of feature annotation.</text>
</comment>
<evidence type="ECO:0000256" key="8">
    <source>
        <dbReference type="ARBA" id="ARBA00022723"/>
    </source>
</evidence>
<dbReference type="PROSITE" id="PS52012">
    <property type="entry name" value="CFEM"/>
    <property type="match status" value="1"/>
</dbReference>
<evidence type="ECO:0000256" key="7">
    <source>
        <dbReference type="ARBA" id="ARBA00022622"/>
    </source>
</evidence>
<feature type="disulfide bond" evidence="15">
    <location>
        <begin position="51"/>
        <end position="84"/>
    </location>
</feature>
<feature type="domain" description="CFEM" evidence="17">
    <location>
        <begin position="2"/>
        <end position="108"/>
    </location>
</feature>
<evidence type="ECO:0000256" key="16">
    <source>
        <dbReference type="SAM" id="SignalP"/>
    </source>
</evidence>
<keyword evidence="19" id="KW-1185">Reference proteome</keyword>
<evidence type="ECO:0000259" key="17">
    <source>
        <dbReference type="PROSITE" id="PS52012"/>
    </source>
</evidence>